<dbReference type="InterPro" id="IPR011009">
    <property type="entry name" value="Kinase-like_dom_sf"/>
</dbReference>
<evidence type="ECO:0000313" key="2">
    <source>
        <dbReference type="EMBL" id="KAK8857623.1"/>
    </source>
</evidence>
<dbReference type="InterPro" id="IPR006597">
    <property type="entry name" value="Sel1-like"/>
</dbReference>
<dbReference type="InterPro" id="IPR052945">
    <property type="entry name" value="Mitotic_Regulator"/>
</dbReference>
<dbReference type="Pfam" id="PF00069">
    <property type="entry name" value="Pkinase"/>
    <property type="match status" value="1"/>
</dbReference>
<dbReference type="Gene3D" id="1.25.40.10">
    <property type="entry name" value="Tetratricopeptide repeat domain"/>
    <property type="match status" value="4"/>
</dbReference>
<protein>
    <recommendedName>
        <fullName evidence="1">Protein kinase domain-containing protein</fullName>
    </recommendedName>
</protein>
<evidence type="ECO:0000313" key="3">
    <source>
        <dbReference type="Proteomes" id="UP001470230"/>
    </source>
</evidence>
<gene>
    <name evidence="2" type="ORF">M9Y10_016029</name>
</gene>
<dbReference type="SMART" id="SM00220">
    <property type="entry name" value="S_TKc"/>
    <property type="match status" value="1"/>
</dbReference>
<dbReference type="SMART" id="SM00028">
    <property type="entry name" value="TPR"/>
    <property type="match status" value="4"/>
</dbReference>
<dbReference type="InterPro" id="IPR000719">
    <property type="entry name" value="Prot_kinase_dom"/>
</dbReference>
<feature type="domain" description="Protein kinase" evidence="1">
    <location>
        <begin position="183"/>
        <end position="436"/>
    </location>
</feature>
<dbReference type="PROSITE" id="PS00108">
    <property type="entry name" value="PROTEIN_KINASE_ST"/>
    <property type="match status" value="1"/>
</dbReference>
<dbReference type="PROSITE" id="PS50011">
    <property type="entry name" value="PROTEIN_KINASE_DOM"/>
    <property type="match status" value="1"/>
</dbReference>
<dbReference type="SUPFAM" id="SSF48452">
    <property type="entry name" value="TPR-like"/>
    <property type="match status" value="1"/>
</dbReference>
<dbReference type="InterPro" id="IPR008271">
    <property type="entry name" value="Ser/Thr_kinase_AS"/>
</dbReference>
<dbReference type="InterPro" id="IPR019734">
    <property type="entry name" value="TPR_rpt"/>
</dbReference>
<comment type="caution">
    <text evidence="2">The sequence shown here is derived from an EMBL/GenBank/DDBJ whole genome shotgun (WGS) entry which is preliminary data.</text>
</comment>
<proteinExistence type="predicted"/>
<sequence>MENCIDDQNSTTLINHLKANKFIVYYYSISQRSISESNSFFIFCFECQCIFVKQISNKLFNEIISKLIENEKTLIDATQKSQEIDNFCSNFNKVNNFVKLTIRPIAGYLIQRYFYPTDYFNDQSFFIYKGNKKLFNEQKLKKDLSNNLFGDKMREDIQKIVENDKVKENSSENAKQEFKQKDFYFLKEIYQNDNASYHLSIHSKSLYVFVLKKLKYPHLKINRIDREIDFCTNYSHRCLTPFYGFLKEDNKIIGFVYEYMSNGSLEDFYRSYFDKMIPTHFMMIINRIFQGVKYLHSQFLIHRDLKPANILIDHDYLPYISDFETVKKVNENEEATYDFGSYLYSSPEQDSGGNISYYTDIYSLGLLIYYILDNKNPKPKNSNEEKQQIINGSYNLKNIYYRCIEKSQEKRPTIQQIIDLFAIDTTLFYFIEHFFMEDSFIISKIPNVKYTNQSIFVQFIYENILLLQNYSFLLENYITSLLDFQFIYNSFVVSNKSDFLTLIGYLYSLSDPLKSKEFFELAANLCNSEAYFYLGCMYLEGNGVKQDYVRAREYLEKAAESNYPSSFNNLGTFYYLGLGVKQDFEKAKKYFELGSKHNDPNSFINLGKIYLYGRGVPKDYLMAHKCFLQASESQNPIAYNSLGYLYQEGLGVQQDFKEAKKYFEMAAKLFDSEAFIYLGDLYYNGLGVEKDNNVAIKYYKQAGNSAGNVKLGNLFMNDTGNKKDIPAAIYYYELAAKQNNPEALFVLAELYSSGDIVEIDLKKAIEYLIKCVGISKEKRTNYNQIFGIIFMSFNYNEFFYHANNSLGLIYLIYEHNIEKANQYIKEAAFAEYPFGQNNYGLLNQFYLDDKVKANHFFERSSKHNLSLAYYNLGFLKEQNNDLEGAFDNYIKASKYENEPLIFHNKCFDSDKRLEISKTFIICYTNLRLTNYFLLQNNIDEAKNYFGKVLSKLHSNHNNNSQNCFQFCFVKNDPKKFFSVLKKIILCFPLFNLSNQPNLNHHEQMKIENFNLESDNLNKLEPNQISIETNNEIIQKIKIKDNFKENYKNNTSDKSFKSKNIDGIENNKRTPLLDREKLKDDEKVVFRDLSELFYFFISCDEYKNLFIESINKIINIMKSILYTPPYNILFGRINISLLKNRSNNITNGNLPDINESFYEGLAP</sequence>
<organism evidence="2 3">
    <name type="scientific">Tritrichomonas musculus</name>
    <dbReference type="NCBI Taxonomy" id="1915356"/>
    <lineage>
        <taxon>Eukaryota</taxon>
        <taxon>Metamonada</taxon>
        <taxon>Parabasalia</taxon>
        <taxon>Tritrichomonadida</taxon>
        <taxon>Tritrichomonadidae</taxon>
        <taxon>Tritrichomonas</taxon>
    </lineage>
</organism>
<dbReference type="Gene3D" id="1.10.510.10">
    <property type="entry name" value="Transferase(Phosphotransferase) domain 1"/>
    <property type="match status" value="1"/>
</dbReference>
<evidence type="ECO:0000259" key="1">
    <source>
        <dbReference type="PROSITE" id="PS50011"/>
    </source>
</evidence>
<dbReference type="InterPro" id="IPR011990">
    <property type="entry name" value="TPR-like_helical_dom_sf"/>
</dbReference>
<name>A0ABR2I5A0_9EUKA</name>
<dbReference type="SUPFAM" id="SSF56112">
    <property type="entry name" value="Protein kinase-like (PK-like)"/>
    <property type="match status" value="1"/>
</dbReference>
<dbReference type="EMBL" id="JAPFFF010000020">
    <property type="protein sequence ID" value="KAK8857623.1"/>
    <property type="molecule type" value="Genomic_DNA"/>
</dbReference>
<dbReference type="CDD" id="cd00180">
    <property type="entry name" value="PKc"/>
    <property type="match status" value="1"/>
</dbReference>
<keyword evidence="3" id="KW-1185">Reference proteome</keyword>
<dbReference type="SMART" id="SM00671">
    <property type="entry name" value="SEL1"/>
    <property type="match status" value="9"/>
</dbReference>
<dbReference type="SUPFAM" id="SSF81901">
    <property type="entry name" value="HCP-like"/>
    <property type="match status" value="3"/>
</dbReference>
<reference evidence="2 3" key="1">
    <citation type="submission" date="2024-04" db="EMBL/GenBank/DDBJ databases">
        <title>Tritrichomonas musculus Genome.</title>
        <authorList>
            <person name="Alves-Ferreira E."/>
            <person name="Grigg M."/>
            <person name="Lorenzi H."/>
            <person name="Galac M."/>
        </authorList>
    </citation>
    <scope>NUCLEOTIDE SEQUENCE [LARGE SCALE GENOMIC DNA]</scope>
    <source>
        <strain evidence="2 3">EAF2021</strain>
    </source>
</reference>
<dbReference type="Pfam" id="PF08238">
    <property type="entry name" value="Sel1"/>
    <property type="match status" value="7"/>
</dbReference>
<dbReference type="PANTHER" id="PTHR43628:SF1">
    <property type="entry name" value="CHITIN SYNTHASE REGULATORY FACTOR 2-RELATED"/>
    <property type="match status" value="1"/>
</dbReference>
<accession>A0ABR2I5A0</accession>
<dbReference type="PANTHER" id="PTHR43628">
    <property type="entry name" value="ACTIVATOR OF C KINASE PROTEIN 1-RELATED"/>
    <property type="match status" value="1"/>
</dbReference>
<dbReference type="Proteomes" id="UP001470230">
    <property type="component" value="Unassembled WGS sequence"/>
</dbReference>